<sequence length="115" mass="12620">MLMLQPPGIGSADRWPGSPTYRYVLPYGGLRKHPGASRALVRRMSGSGGRCYTARPTGADRRMNRWRAGADRRVGPVHVTPKRAKDDLPDLPYRGGRRGAMMGPPCLPPRSLHGC</sequence>
<gene>
    <name evidence="2" type="ORF">GCM10010497_40110</name>
</gene>
<protein>
    <submittedName>
        <fullName evidence="2">Uncharacterized protein</fullName>
    </submittedName>
</protein>
<evidence type="ECO:0000313" key="2">
    <source>
        <dbReference type="EMBL" id="GGR33378.1"/>
    </source>
</evidence>
<accession>A0AAV4KLC3</accession>
<evidence type="ECO:0000313" key="3">
    <source>
        <dbReference type="Proteomes" id="UP000642014"/>
    </source>
</evidence>
<dbReference type="Proteomes" id="UP000642014">
    <property type="component" value="Unassembled WGS sequence"/>
</dbReference>
<dbReference type="AlphaFoldDB" id="A0AAV4KLC3"/>
<dbReference type="EMBL" id="BMSJ01000007">
    <property type="protein sequence ID" value="GGR33378.1"/>
    <property type="molecule type" value="Genomic_DNA"/>
</dbReference>
<proteinExistence type="predicted"/>
<organism evidence="2 3">
    <name type="scientific">Streptomyces cinereoruber</name>
    <dbReference type="NCBI Taxonomy" id="67260"/>
    <lineage>
        <taxon>Bacteria</taxon>
        <taxon>Bacillati</taxon>
        <taxon>Actinomycetota</taxon>
        <taxon>Actinomycetes</taxon>
        <taxon>Kitasatosporales</taxon>
        <taxon>Streptomycetaceae</taxon>
        <taxon>Streptomyces</taxon>
    </lineage>
</organism>
<comment type="caution">
    <text evidence="2">The sequence shown here is derived from an EMBL/GenBank/DDBJ whole genome shotgun (WGS) entry which is preliminary data.</text>
</comment>
<evidence type="ECO:0000256" key="1">
    <source>
        <dbReference type="SAM" id="MobiDB-lite"/>
    </source>
</evidence>
<feature type="region of interest" description="Disordered" evidence="1">
    <location>
        <begin position="80"/>
        <end position="115"/>
    </location>
</feature>
<name>A0AAV4KLC3_9ACTN</name>
<reference evidence="2 3" key="1">
    <citation type="journal article" date="2014" name="Int. J. Syst. Evol. Microbiol.">
        <title>Complete genome sequence of Corynebacterium casei LMG S-19264T (=DSM 44701T), isolated from a smear-ripened cheese.</title>
        <authorList>
            <consortium name="US DOE Joint Genome Institute (JGI-PGF)"/>
            <person name="Walter F."/>
            <person name="Albersmeier A."/>
            <person name="Kalinowski J."/>
            <person name="Ruckert C."/>
        </authorList>
    </citation>
    <scope>NUCLEOTIDE SEQUENCE [LARGE SCALE GENOMIC DNA]</scope>
    <source>
        <strain evidence="2 3">JCM 4205</strain>
    </source>
</reference>